<reference evidence="1" key="1">
    <citation type="submission" date="2022-10" db="EMBL/GenBank/DDBJ databases">
        <title>Culturing micro-colonial fungi from biological soil crusts in the Mojave desert and describing Neophaeococcomyces mojavensis, and introducing the new genera and species Taxawa tesnikishii.</title>
        <authorList>
            <person name="Kurbessoian T."/>
            <person name="Stajich J.E."/>
        </authorList>
    </citation>
    <scope>NUCLEOTIDE SEQUENCE</scope>
    <source>
        <strain evidence="1">JES_112</strain>
    </source>
</reference>
<keyword evidence="2" id="KW-1185">Reference proteome</keyword>
<protein>
    <submittedName>
        <fullName evidence="1">Uncharacterized protein</fullName>
    </submittedName>
</protein>
<dbReference type="Proteomes" id="UP001172386">
    <property type="component" value="Unassembled WGS sequence"/>
</dbReference>
<sequence length="493" mass="55152">MGLILEICFEENETRYKAETYPALRALEMQTNAAAWSEPTLVFPESNLSTFLTNMWRYGNRVAERPKLENAAERAVFCEVQQFVSLLMILSHVWAVKVHVSGEEIVQALQSRAQVIRPSSNERETPSASQEDPQLEGLKKRRGVAIDFLEFLTWHMQKTYKEIMQQLDDLVENNPNISASKEARPYRVTRCCLKVMIHALETCEREGWKWFDHVDAAHSVIGELRDMLKSATACFRDQLGLYECYLAAVDNTIEIAASGQILPHRISIFARPHEESMSLNGRTSADQAVGLIDALFAKGLHAQSNDSTSNSFSSAAITTEVSPDLHQHALDGGATSTQPSTELQPNSNFDVPYPALPATSATTFSHEVSTAYLSETSSLRGQPKSLKRTASFDSSGNVNSHEFVSTKRPREDKSEDGLIDDQSMEVVPDATTADIYLPGGTQRPKRREIRHAQESYRQARGHGPLGSLYVNMQRGVRWVYERLVPAGMLTTRE</sequence>
<gene>
    <name evidence="1" type="ORF">H2198_000071</name>
</gene>
<comment type="caution">
    <text evidence="1">The sequence shown here is derived from an EMBL/GenBank/DDBJ whole genome shotgun (WGS) entry which is preliminary data.</text>
</comment>
<evidence type="ECO:0000313" key="2">
    <source>
        <dbReference type="Proteomes" id="UP001172386"/>
    </source>
</evidence>
<dbReference type="EMBL" id="JAPDRQ010000001">
    <property type="protein sequence ID" value="KAJ9664725.1"/>
    <property type="molecule type" value="Genomic_DNA"/>
</dbReference>
<organism evidence="1 2">
    <name type="scientific">Neophaeococcomyces mojaviensis</name>
    <dbReference type="NCBI Taxonomy" id="3383035"/>
    <lineage>
        <taxon>Eukaryota</taxon>
        <taxon>Fungi</taxon>
        <taxon>Dikarya</taxon>
        <taxon>Ascomycota</taxon>
        <taxon>Pezizomycotina</taxon>
        <taxon>Eurotiomycetes</taxon>
        <taxon>Chaetothyriomycetidae</taxon>
        <taxon>Chaetothyriales</taxon>
        <taxon>Chaetothyriales incertae sedis</taxon>
        <taxon>Neophaeococcomyces</taxon>
    </lineage>
</organism>
<proteinExistence type="predicted"/>
<accession>A0ACC3AKX2</accession>
<name>A0ACC3AKX2_9EURO</name>
<evidence type="ECO:0000313" key="1">
    <source>
        <dbReference type="EMBL" id="KAJ9664725.1"/>
    </source>
</evidence>